<dbReference type="CDD" id="cd11069">
    <property type="entry name" value="CYP_FUM15-like"/>
    <property type="match status" value="1"/>
</dbReference>
<dbReference type="PRINTS" id="PR00385">
    <property type="entry name" value="P450"/>
</dbReference>
<evidence type="ECO:0000256" key="10">
    <source>
        <dbReference type="ARBA" id="ARBA00023004"/>
    </source>
</evidence>
<protein>
    <submittedName>
        <fullName evidence="16">Cytochrome P450</fullName>
    </submittedName>
</protein>
<keyword evidence="5 13" id="KW-0349">Heme</keyword>
<dbReference type="InterPro" id="IPR001128">
    <property type="entry name" value="Cyt_P450"/>
</dbReference>
<evidence type="ECO:0000256" key="4">
    <source>
        <dbReference type="ARBA" id="ARBA00010617"/>
    </source>
</evidence>
<dbReference type="EMBL" id="JAWWNJ010000305">
    <property type="protein sequence ID" value="KAK6964737.1"/>
    <property type="molecule type" value="Genomic_DNA"/>
</dbReference>
<evidence type="ECO:0000256" key="8">
    <source>
        <dbReference type="ARBA" id="ARBA00022989"/>
    </source>
</evidence>
<evidence type="ECO:0000256" key="11">
    <source>
        <dbReference type="ARBA" id="ARBA00023033"/>
    </source>
</evidence>
<evidence type="ECO:0000256" key="12">
    <source>
        <dbReference type="ARBA" id="ARBA00023136"/>
    </source>
</evidence>
<keyword evidence="12 15" id="KW-0472">Membrane</keyword>
<sequence>MDLTCLHPASILVALIFYAIFRVAIRIFRLRYSPLRNLPGPPRNSWFTGNLSQLFNAKGLAFHQHLVDVYGGMVKVYGFFGKRQQYISDPQALQSILIKEQDAFEETAVFVETNRVIFGPGLVSTTGEIHKRQRKMVNPIFSPSNLRNLVSTFYEVAERLNNVLSRECMENEERTVIDISQWMSRAALEAAGQAILGYSFDPLDSPVNNPYTRAIRELIPTMFSLSLVRQFAPFLVRLGPPGWRRRMVEWTPNKAVQKVKMMSDVMHHTAMDILEHARAGLQQRDGRYAKDIISLLLKANERVSETEQLSETELTGQMTVMIFGAQDTASSTLSRILYMLSINPDVQERVRGELHAAGALERRLSLEEVSAFPWLDAALKETLRLYPPVPFVRRVALEDCSIPYITKEGSQSSVIIPRNTTLFVGISGANRLETVWGPDAKEWKPKRWLNGGAHQKSEPSSRLPGIYSGMMSFLAGGRSCIGYKFAEMEIKIILTVFLSRFRIFPTQDEIVWNLSQIISPSVRVVARDGSVTEEKGLPVYLEEIKARNGEKQRESRGQDRRERVDIT</sequence>
<proteinExistence type="inferred from homology"/>
<dbReference type="GO" id="GO:0005506">
    <property type="term" value="F:iron ion binding"/>
    <property type="evidence" value="ECO:0007669"/>
    <property type="project" value="InterPro"/>
</dbReference>
<evidence type="ECO:0000256" key="3">
    <source>
        <dbReference type="ARBA" id="ARBA00004721"/>
    </source>
</evidence>
<comment type="caution">
    <text evidence="16">The sequence shown here is derived from an EMBL/GenBank/DDBJ whole genome shotgun (WGS) entry which is preliminary data.</text>
</comment>
<dbReference type="InterPro" id="IPR036396">
    <property type="entry name" value="Cyt_P450_sf"/>
</dbReference>
<dbReference type="GO" id="GO:0016705">
    <property type="term" value="F:oxidoreductase activity, acting on paired donors, with incorporation or reduction of molecular oxygen"/>
    <property type="evidence" value="ECO:0007669"/>
    <property type="project" value="InterPro"/>
</dbReference>
<organism evidence="16 17">
    <name type="scientific">Favolaschia claudopus</name>
    <dbReference type="NCBI Taxonomy" id="2862362"/>
    <lineage>
        <taxon>Eukaryota</taxon>
        <taxon>Fungi</taxon>
        <taxon>Dikarya</taxon>
        <taxon>Basidiomycota</taxon>
        <taxon>Agaricomycotina</taxon>
        <taxon>Agaricomycetes</taxon>
        <taxon>Agaricomycetidae</taxon>
        <taxon>Agaricales</taxon>
        <taxon>Marasmiineae</taxon>
        <taxon>Mycenaceae</taxon>
        <taxon>Favolaschia</taxon>
    </lineage>
</organism>
<dbReference type="GO" id="GO:0004497">
    <property type="term" value="F:monooxygenase activity"/>
    <property type="evidence" value="ECO:0007669"/>
    <property type="project" value="UniProtKB-KW"/>
</dbReference>
<feature type="binding site" description="axial binding residue" evidence="13">
    <location>
        <position position="480"/>
    </location>
    <ligand>
        <name>heme</name>
        <dbReference type="ChEBI" id="CHEBI:30413"/>
    </ligand>
    <ligandPart>
        <name>Fe</name>
        <dbReference type="ChEBI" id="CHEBI:18248"/>
    </ligandPart>
</feature>
<evidence type="ECO:0000256" key="13">
    <source>
        <dbReference type="PIRSR" id="PIRSR602403-1"/>
    </source>
</evidence>
<keyword evidence="9" id="KW-0560">Oxidoreductase</keyword>
<dbReference type="GO" id="GO:0016020">
    <property type="term" value="C:membrane"/>
    <property type="evidence" value="ECO:0007669"/>
    <property type="project" value="UniProtKB-SubCell"/>
</dbReference>
<dbReference type="SUPFAM" id="SSF48264">
    <property type="entry name" value="Cytochrome P450"/>
    <property type="match status" value="1"/>
</dbReference>
<reference evidence="16 17" key="1">
    <citation type="journal article" date="2024" name="J Genomics">
        <title>Draft genome sequencing and assembly of Favolaschia claudopus CIRM-BRFM 2984 isolated from oak limbs.</title>
        <authorList>
            <person name="Navarro D."/>
            <person name="Drula E."/>
            <person name="Chaduli D."/>
            <person name="Cazenave R."/>
            <person name="Ahrendt S."/>
            <person name="Wang J."/>
            <person name="Lipzen A."/>
            <person name="Daum C."/>
            <person name="Barry K."/>
            <person name="Grigoriev I.V."/>
            <person name="Favel A."/>
            <person name="Rosso M.N."/>
            <person name="Martin F."/>
        </authorList>
    </citation>
    <scope>NUCLEOTIDE SEQUENCE [LARGE SCALE GENOMIC DNA]</scope>
    <source>
        <strain evidence="16 17">CIRM-BRFM 2984</strain>
    </source>
</reference>
<comment type="pathway">
    <text evidence="3">Secondary metabolite biosynthesis; terpenoid biosynthesis.</text>
</comment>
<comment type="cofactor">
    <cofactor evidence="1 13">
        <name>heme</name>
        <dbReference type="ChEBI" id="CHEBI:30413"/>
    </cofactor>
</comment>
<evidence type="ECO:0000256" key="6">
    <source>
        <dbReference type="ARBA" id="ARBA00022692"/>
    </source>
</evidence>
<accession>A0AAV9YY93</accession>
<feature type="transmembrane region" description="Helical" evidence="15">
    <location>
        <begin position="6"/>
        <end position="25"/>
    </location>
</feature>
<evidence type="ECO:0000256" key="5">
    <source>
        <dbReference type="ARBA" id="ARBA00022617"/>
    </source>
</evidence>
<keyword evidence="17" id="KW-1185">Reference proteome</keyword>
<dbReference type="AlphaFoldDB" id="A0AAV9YY93"/>
<dbReference type="InterPro" id="IPR050121">
    <property type="entry name" value="Cytochrome_P450_monoxygenase"/>
</dbReference>
<dbReference type="Proteomes" id="UP001362999">
    <property type="component" value="Unassembled WGS sequence"/>
</dbReference>
<evidence type="ECO:0000256" key="7">
    <source>
        <dbReference type="ARBA" id="ARBA00022723"/>
    </source>
</evidence>
<name>A0AAV9YY93_9AGAR</name>
<evidence type="ECO:0000313" key="17">
    <source>
        <dbReference type="Proteomes" id="UP001362999"/>
    </source>
</evidence>
<comment type="similarity">
    <text evidence="4">Belongs to the cytochrome P450 family.</text>
</comment>
<keyword evidence="8 15" id="KW-1133">Transmembrane helix</keyword>
<evidence type="ECO:0000256" key="1">
    <source>
        <dbReference type="ARBA" id="ARBA00001971"/>
    </source>
</evidence>
<comment type="subcellular location">
    <subcellularLocation>
        <location evidence="2">Membrane</location>
    </subcellularLocation>
</comment>
<evidence type="ECO:0000256" key="14">
    <source>
        <dbReference type="SAM" id="MobiDB-lite"/>
    </source>
</evidence>
<keyword evidence="6 15" id="KW-0812">Transmembrane</keyword>
<dbReference type="Pfam" id="PF00067">
    <property type="entry name" value="p450"/>
    <property type="match status" value="1"/>
</dbReference>
<dbReference type="PRINTS" id="PR00465">
    <property type="entry name" value="EP450IV"/>
</dbReference>
<keyword evidence="7 13" id="KW-0479">Metal-binding</keyword>
<evidence type="ECO:0000256" key="15">
    <source>
        <dbReference type="SAM" id="Phobius"/>
    </source>
</evidence>
<gene>
    <name evidence="16" type="ORF">R3P38DRAFT_2673448</name>
</gene>
<evidence type="ECO:0000313" key="16">
    <source>
        <dbReference type="EMBL" id="KAK6964737.1"/>
    </source>
</evidence>
<dbReference type="GO" id="GO:0020037">
    <property type="term" value="F:heme binding"/>
    <property type="evidence" value="ECO:0007669"/>
    <property type="project" value="InterPro"/>
</dbReference>
<feature type="region of interest" description="Disordered" evidence="14">
    <location>
        <begin position="548"/>
        <end position="567"/>
    </location>
</feature>
<keyword evidence="11" id="KW-0503">Monooxygenase</keyword>
<keyword evidence="10 13" id="KW-0408">Iron</keyword>
<dbReference type="PANTHER" id="PTHR24305">
    <property type="entry name" value="CYTOCHROME P450"/>
    <property type="match status" value="1"/>
</dbReference>
<evidence type="ECO:0000256" key="9">
    <source>
        <dbReference type="ARBA" id="ARBA00023002"/>
    </source>
</evidence>
<dbReference type="PANTHER" id="PTHR24305:SF166">
    <property type="entry name" value="CYTOCHROME P450 12A4, MITOCHONDRIAL-RELATED"/>
    <property type="match status" value="1"/>
</dbReference>
<dbReference type="InterPro" id="IPR002403">
    <property type="entry name" value="Cyt_P450_E_grp-IV"/>
</dbReference>
<evidence type="ECO:0000256" key="2">
    <source>
        <dbReference type="ARBA" id="ARBA00004370"/>
    </source>
</evidence>
<dbReference type="Gene3D" id="1.10.630.10">
    <property type="entry name" value="Cytochrome P450"/>
    <property type="match status" value="1"/>
</dbReference>